<evidence type="ECO:0000256" key="3">
    <source>
        <dbReference type="ARBA" id="ARBA00023186"/>
    </source>
</evidence>
<sequence length="106" mass="11213">MRKAVIVLAMACAASTSAYAKEASMQAPAAGAKKALPLWLCSDYVGLDESYRPIALGFAEALGRGGKPESEVLDVEGIAKLTPTLLTYCQENPKVALRDALTQVKQ</sequence>
<reference evidence="5 6" key="1">
    <citation type="submission" date="2016-07" db="EMBL/GenBank/DDBJ databases">
        <title>Complete genome sequences of Bordetella pseudohinzii.</title>
        <authorList>
            <person name="Spilker T."/>
            <person name="Darrah R."/>
            <person name="LiPuma J.J."/>
        </authorList>
    </citation>
    <scope>NUCLEOTIDE SEQUENCE [LARGE SCALE GENOMIC DNA]</scope>
    <source>
        <strain evidence="5 6">HI4681</strain>
    </source>
</reference>
<keyword evidence="1 4" id="KW-0732">Signal</keyword>
<dbReference type="InterPro" id="IPR038303">
    <property type="entry name" value="HdeA/HdeB_sf"/>
</dbReference>
<keyword evidence="3" id="KW-0143">Chaperone</keyword>
<keyword evidence="2" id="KW-0574">Periplasm</keyword>
<evidence type="ECO:0000256" key="4">
    <source>
        <dbReference type="SAM" id="SignalP"/>
    </source>
</evidence>
<dbReference type="InterPro" id="IPR010486">
    <property type="entry name" value="HNS-dep_expression_A/B"/>
</dbReference>
<dbReference type="Pfam" id="PF06411">
    <property type="entry name" value="HdeA"/>
    <property type="match status" value="1"/>
</dbReference>
<organism evidence="5 6">
    <name type="scientific">Bordetella pseudohinzii</name>
    <dbReference type="NCBI Taxonomy" id="1331258"/>
    <lineage>
        <taxon>Bacteria</taxon>
        <taxon>Pseudomonadati</taxon>
        <taxon>Pseudomonadota</taxon>
        <taxon>Betaproteobacteria</taxon>
        <taxon>Burkholderiales</taxon>
        <taxon>Alcaligenaceae</taxon>
        <taxon>Bordetella</taxon>
    </lineage>
</organism>
<dbReference type="EMBL" id="CP016440">
    <property type="protein sequence ID" value="ANY17447.1"/>
    <property type="molecule type" value="Genomic_DNA"/>
</dbReference>
<protein>
    <submittedName>
        <fullName evidence="5">Acid-resistance protein</fullName>
    </submittedName>
</protein>
<gene>
    <name evidence="5" type="ORF">BBN53_17140</name>
</gene>
<evidence type="ECO:0000256" key="1">
    <source>
        <dbReference type="ARBA" id="ARBA00022729"/>
    </source>
</evidence>
<keyword evidence="6" id="KW-1185">Reference proteome</keyword>
<evidence type="ECO:0000313" key="6">
    <source>
        <dbReference type="Proteomes" id="UP000092950"/>
    </source>
</evidence>
<accession>A0ABM6DI17</accession>
<evidence type="ECO:0000313" key="5">
    <source>
        <dbReference type="EMBL" id="ANY17447.1"/>
    </source>
</evidence>
<name>A0ABM6DI17_9BORD</name>
<dbReference type="SUPFAM" id="SSF47752">
    <property type="entry name" value="Protein HNS-dependent expression A, HdeA"/>
    <property type="match status" value="1"/>
</dbReference>
<dbReference type="NCBIfam" id="NF007576">
    <property type="entry name" value="PRK10208.1"/>
    <property type="match status" value="1"/>
</dbReference>
<feature type="signal peptide" evidence="4">
    <location>
        <begin position="1"/>
        <end position="20"/>
    </location>
</feature>
<dbReference type="Proteomes" id="UP000092950">
    <property type="component" value="Chromosome"/>
</dbReference>
<dbReference type="RefSeq" id="WP_043213323.1">
    <property type="nucleotide sequence ID" value="NZ_CAJGUP010000212.1"/>
</dbReference>
<feature type="chain" id="PRO_5046332722" evidence="4">
    <location>
        <begin position="21"/>
        <end position="106"/>
    </location>
</feature>
<proteinExistence type="predicted"/>
<evidence type="ECO:0000256" key="2">
    <source>
        <dbReference type="ARBA" id="ARBA00022764"/>
    </source>
</evidence>
<dbReference type="Gene3D" id="1.10.890.10">
    <property type="entry name" value="HNS-dependent expression A"/>
    <property type="match status" value="1"/>
</dbReference>
<dbReference type="InterPro" id="IPR036831">
    <property type="entry name" value="HdeA_sf"/>
</dbReference>